<proteinExistence type="predicted"/>
<keyword evidence="4 5" id="KW-0862">Zinc</keyword>
<dbReference type="GO" id="GO:0005634">
    <property type="term" value="C:nucleus"/>
    <property type="evidence" value="ECO:0007669"/>
    <property type="project" value="InterPro"/>
</dbReference>
<feature type="binding site" evidence="5">
    <location>
        <position position="20"/>
    </location>
    <ligand>
        <name>Zn(2+)</name>
        <dbReference type="ChEBI" id="CHEBI:29105"/>
    </ligand>
</feature>
<feature type="binding site" evidence="5">
    <location>
        <position position="68"/>
    </location>
    <ligand>
        <name>Zn(2+)</name>
        <dbReference type="ChEBI" id="CHEBI:29105"/>
    </ligand>
</feature>
<feature type="binding site" evidence="5">
    <location>
        <position position="17"/>
    </location>
    <ligand>
        <name>Zn(2+)</name>
        <dbReference type="ChEBI" id="CHEBI:29105"/>
    </ligand>
</feature>
<evidence type="ECO:0000313" key="8">
    <source>
        <dbReference type="EMBL" id="JAV20434.1"/>
    </source>
</evidence>
<evidence type="ECO:0000256" key="1">
    <source>
        <dbReference type="ARBA" id="ARBA00022723"/>
    </source>
</evidence>
<dbReference type="SMART" id="SM00355">
    <property type="entry name" value="ZnF_C2H2"/>
    <property type="match status" value="6"/>
</dbReference>
<dbReference type="Gene3D" id="3.30.160.60">
    <property type="entry name" value="Classic Zinc Finger"/>
    <property type="match status" value="1"/>
</dbReference>
<evidence type="ECO:0000256" key="6">
    <source>
        <dbReference type="SAM" id="MobiDB-lite"/>
    </source>
</evidence>
<organism evidence="8">
    <name type="scientific">Culex tarsalis</name>
    <name type="common">Encephalitis mosquito</name>
    <dbReference type="NCBI Taxonomy" id="7177"/>
    <lineage>
        <taxon>Eukaryota</taxon>
        <taxon>Metazoa</taxon>
        <taxon>Ecdysozoa</taxon>
        <taxon>Arthropoda</taxon>
        <taxon>Hexapoda</taxon>
        <taxon>Insecta</taxon>
        <taxon>Pterygota</taxon>
        <taxon>Neoptera</taxon>
        <taxon>Endopterygota</taxon>
        <taxon>Diptera</taxon>
        <taxon>Nematocera</taxon>
        <taxon>Culicoidea</taxon>
        <taxon>Culicidae</taxon>
        <taxon>Culicinae</taxon>
        <taxon>Culicini</taxon>
        <taxon>Culex</taxon>
        <taxon>Culex</taxon>
    </lineage>
</organism>
<feature type="binding site" evidence="5">
    <location>
        <position position="107"/>
    </location>
    <ligand>
        <name>Zn(2+)</name>
        <dbReference type="ChEBI" id="CHEBI:29105"/>
    </ligand>
</feature>
<accession>A0A1Q3EYQ7</accession>
<name>A0A1Q3EYQ7_CULTA</name>
<feature type="domain" description="ZAD" evidence="7">
    <location>
        <begin position="15"/>
        <end position="92"/>
    </location>
</feature>
<feature type="binding site" evidence="5">
    <location>
        <position position="65"/>
    </location>
    <ligand>
        <name>Zn(2+)</name>
        <dbReference type="ChEBI" id="CHEBI:29105"/>
    </ligand>
</feature>
<dbReference type="GO" id="GO:0008270">
    <property type="term" value="F:zinc ion binding"/>
    <property type="evidence" value="ECO:0007669"/>
    <property type="project" value="UniProtKB-UniRule"/>
</dbReference>
<feature type="binding site" evidence="5">
    <location>
        <position position="104"/>
    </location>
    <ligand>
        <name>Zn(2+)</name>
        <dbReference type="ChEBI" id="CHEBI:29105"/>
    </ligand>
</feature>
<dbReference type="PANTHER" id="PTHR24379:SF121">
    <property type="entry name" value="C2H2-TYPE DOMAIN-CONTAINING PROTEIN"/>
    <property type="match status" value="1"/>
</dbReference>
<dbReference type="SMART" id="SM00868">
    <property type="entry name" value="zf-AD"/>
    <property type="match status" value="2"/>
</dbReference>
<dbReference type="Pfam" id="PF07776">
    <property type="entry name" value="zf-AD"/>
    <property type="match status" value="2"/>
</dbReference>
<dbReference type="AlphaFoldDB" id="A0A1Q3EYQ7"/>
<evidence type="ECO:0000256" key="5">
    <source>
        <dbReference type="PROSITE-ProRule" id="PRU01263"/>
    </source>
</evidence>
<keyword evidence="1 5" id="KW-0479">Metal-binding</keyword>
<sequence length="790" mass="88638">MAATMLQEESEEELLRCRVCLEADVSEMISVFCVASTQKKLLTHMTLAVAGVPISMCDKMPQVICDKCLGNLDIAYACWRRCRESWGEYVRDPALQDKEEDYRCRICLRSNVEELISLYCICDSQLLKINEMVKQYAGVEVKEDDGRPQYTCDGCLSELNVGFEFRKLCRQSNVKLRCELQAKETTAETPLVESDYESLPEADRDNQTPEPPPKPLKKIAKRRQSVKMLAKPELPAKAVRITKSDIPEVVPGSFKSKKKVFSSPSEFKQLTSQILNKPKQPSPVKASANAKKKTFSSPSEFKQLANKIMTKTSSFASATLVAFEIRVLTDSEHYTHSEVSSFKCSRCNSRNLLETIDVTCVKCCSPFDNYLLVRPHKGQPSMKAFCCTECNYFAKTLSSMVNHLGQHLPVVPVGKTKTLVMKNLNIPVMPIAMKEESVEVPENDEAVPDPLEAVFVPGTLKRASAPAPTVQSKKPRKVPSADTMDVLIELNQSEPESASDASSPRPDQPMDHLFDTLLEADTFNVLLLKGAICCGCSKLFPSQDVLRQHQARDHALNASFDEDEITCDTCTERCASDRDLGLHQQLATKKIFYFCKACPRLLIDEQDFESHRTECHPALVVKAVARTNNLLVTKAVPSGSRKHWTAPLKLSSGDPTIFKTLKETAQYRLLLLQGEICCNCLLVHPTLESLRKHLTAEHPPTQVFARYKCYRCFENCRSEAKLTTHRLQGMRRLYYACKLCRGRLLESDEDFETHRVKCHPRLEVMANGLPLAQTSLLVEIGGADVGVVFN</sequence>
<dbReference type="Gene3D" id="3.40.1800.20">
    <property type="match status" value="1"/>
</dbReference>
<evidence type="ECO:0000256" key="4">
    <source>
        <dbReference type="ARBA" id="ARBA00022833"/>
    </source>
</evidence>
<dbReference type="InterPro" id="IPR012934">
    <property type="entry name" value="Znf_AD"/>
</dbReference>
<evidence type="ECO:0000256" key="2">
    <source>
        <dbReference type="ARBA" id="ARBA00022737"/>
    </source>
</evidence>
<keyword evidence="2" id="KW-0677">Repeat</keyword>
<dbReference type="EMBL" id="GFDL01014611">
    <property type="protein sequence ID" value="JAV20434.1"/>
    <property type="molecule type" value="Transcribed_RNA"/>
</dbReference>
<keyword evidence="3 5" id="KW-0863">Zinc-finger</keyword>
<protein>
    <recommendedName>
        <fullName evidence="7">ZAD domain-containing protein</fullName>
    </recommendedName>
</protein>
<feature type="domain" description="ZAD" evidence="7">
    <location>
        <begin position="102"/>
        <end position="179"/>
    </location>
</feature>
<reference evidence="8" key="1">
    <citation type="submission" date="2017-01" db="EMBL/GenBank/DDBJ databases">
        <title>A deep insight into the sialotranscriptome of adult male and female Cluex tarsalis mosquitoes.</title>
        <authorList>
            <person name="Ribeiro J.M."/>
            <person name="Moreira F."/>
            <person name="Bernard K.A."/>
            <person name="Calvo E."/>
        </authorList>
    </citation>
    <scope>NUCLEOTIDE SEQUENCE</scope>
    <source>
        <strain evidence="8">Kern County</strain>
        <tissue evidence="8">Salivary glands</tissue>
    </source>
</reference>
<feature type="region of interest" description="Disordered" evidence="6">
    <location>
        <begin position="189"/>
        <end position="221"/>
    </location>
</feature>
<evidence type="ECO:0000256" key="3">
    <source>
        <dbReference type="ARBA" id="ARBA00022771"/>
    </source>
</evidence>
<dbReference type="PROSITE" id="PS51915">
    <property type="entry name" value="ZAD"/>
    <property type="match status" value="2"/>
</dbReference>
<dbReference type="PROSITE" id="PS00028">
    <property type="entry name" value="ZINC_FINGER_C2H2_1"/>
    <property type="match status" value="2"/>
</dbReference>
<feature type="binding site" evidence="5">
    <location>
        <position position="152"/>
    </location>
    <ligand>
        <name>Zn(2+)</name>
        <dbReference type="ChEBI" id="CHEBI:29105"/>
    </ligand>
</feature>
<feature type="binding site" evidence="5">
    <location>
        <position position="155"/>
    </location>
    <ligand>
        <name>Zn(2+)</name>
        <dbReference type="ChEBI" id="CHEBI:29105"/>
    </ligand>
</feature>
<dbReference type="InterPro" id="IPR013087">
    <property type="entry name" value="Znf_C2H2_type"/>
</dbReference>
<dbReference type="SUPFAM" id="SSF57716">
    <property type="entry name" value="Glucocorticoid receptor-like (DNA-binding domain)"/>
    <property type="match status" value="2"/>
</dbReference>
<evidence type="ECO:0000259" key="7">
    <source>
        <dbReference type="PROSITE" id="PS51915"/>
    </source>
</evidence>
<dbReference type="PANTHER" id="PTHR24379">
    <property type="entry name" value="KRAB AND ZINC FINGER DOMAIN-CONTAINING"/>
    <property type="match status" value="1"/>
</dbReference>